<sequence>MPSLLLWLFILLVLLPAVFLLLLIKLPKPVPARWEVRLFLLMGMPADQFLSYIIQNGVDPVFWHRALYATYISLMAAFFWIPKEEEKYSVEQIEEVPILHPPIFIIGHYRSGTSLLHELLNNDERLVAPTAFQCYVPRIFLGRERFMTKQFAGLQMERPMDSMKVGERREGGREGGRKGVGLSSPFEDEFAIANLSGLSPYMGAIFPRQYHYYERFLSLKDCTQAELSAWKKTITFFFKKVLYRQQDKRLILKSPSHTARVLVLRELFPGAKFIHISRDPYEIYLSTQKLHEKLLIQWCLQRPPYEDKNWIKGNIISHFRRMYDAYFQDVKLLGPDELIDIRYADLLANPMDTLRSIYEKFHIDRFDENMRPAILAYQEAQKEFKVNQHQKLSEEERAVVADVWADYFAYYKYNP</sequence>
<keyword evidence="1" id="KW-1133">Transmembrane helix</keyword>
<dbReference type="SUPFAM" id="SSF52540">
    <property type="entry name" value="P-loop containing nucleoside triphosphate hydrolases"/>
    <property type="match status" value="1"/>
</dbReference>
<accession>A0A4D9CZU7</accession>
<keyword evidence="3" id="KW-1185">Reference proteome</keyword>
<keyword evidence="1" id="KW-0472">Membrane</keyword>
<feature type="transmembrane region" description="Helical" evidence="1">
    <location>
        <begin position="6"/>
        <end position="24"/>
    </location>
</feature>
<reference evidence="2 3" key="1">
    <citation type="submission" date="2019-01" db="EMBL/GenBank/DDBJ databases">
        <title>Nuclear Genome Assembly of the Microalgal Biofuel strain Nannochloropsis salina CCMP1776.</title>
        <authorList>
            <person name="Hovde B."/>
        </authorList>
    </citation>
    <scope>NUCLEOTIDE SEQUENCE [LARGE SCALE GENOMIC DNA]</scope>
    <source>
        <strain evidence="2 3">CCMP1776</strain>
    </source>
</reference>
<evidence type="ECO:0000313" key="2">
    <source>
        <dbReference type="EMBL" id="TFJ82885.1"/>
    </source>
</evidence>
<gene>
    <name evidence="2" type="ORF">NSK_005801</name>
</gene>
<evidence type="ECO:0008006" key="4">
    <source>
        <dbReference type="Google" id="ProtNLM"/>
    </source>
</evidence>
<dbReference type="Proteomes" id="UP000355283">
    <property type="component" value="Unassembled WGS sequence"/>
</dbReference>
<dbReference type="InterPro" id="IPR027417">
    <property type="entry name" value="P-loop_NTPase"/>
</dbReference>
<dbReference type="PANTHER" id="PTHR36451">
    <property type="entry name" value="PAPS-DEPENDENT SULFOTRANSFERASE STF3"/>
    <property type="match status" value="1"/>
</dbReference>
<dbReference type="Pfam" id="PF13469">
    <property type="entry name" value="Sulfotransfer_3"/>
    <property type="match status" value="2"/>
</dbReference>
<proteinExistence type="predicted"/>
<feature type="transmembrane region" description="Helical" evidence="1">
    <location>
        <begin position="61"/>
        <end position="81"/>
    </location>
</feature>
<dbReference type="PANTHER" id="PTHR36451:SF1">
    <property type="entry name" value="OMEGA-HYDROXY-BETA-DIHYDROMENAQUINONE-9 SULFOTRANSFERASE STF3"/>
    <property type="match status" value="1"/>
</dbReference>
<protein>
    <recommendedName>
        <fullName evidence="4">Protein-tyrosine sulfotransferase</fullName>
    </recommendedName>
</protein>
<evidence type="ECO:0000313" key="3">
    <source>
        <dbReference type="Proteomes" id="UP000355283"/>
    </source>
</evidence>
<dbReference type="AlphaFoldDB" id="A0A4D9CZU7"/>
<dbReference type="Gene3D" id="3.40.50.300">
    <property type="entry name" value="P-loop containing nucleotide triphosphate hydrolases"/>
    <property type="match status" value="1"/>
</dbReference>
<comment type="caution">
    <text evidence="2">The sequence shown here is derived from an EMBL/GenBank/DDBJ whole genome shotgun (WGS) entry which is preliminary data.</text>
</comment>
<keyword evidence="1" id="KW-0812">Transmembrane</keyword>
<organism evidence="2 3">
    <name type="scientific">Nannochloropsis salina CCMP1776</name>
    <dbReference type="NCBI Taxonomy" id="1027361"/>
    <lineage>
        <taxon>Eukaryota</taxon>
        <taxon>Sar</taxon>
        <taxon>Stramenopiles</taxon>
        <taxon>Ochrophyta</taxon>
        <taxon>Eustigmatophyceae</taxon>
        <taxon>Eustigmatales</taxon>
        <taxon>Monodopsidaceae</taxon>
        <taxon>Microchloropsis</taxon>
        <taxon>Microchloropsis salina</taxon>
    </lineage>
</organism>
<evidence type="ECO:0000256" key="1">
    <source>
        <dbReference type="SAM" id="Phobius"/>
    </source>
</evidence>
<dbReference type="OrthoDB" id="429813at2759"/>
<name>A0A4D9CZU7_9STRA</name>
<dbReference type="EMBL" id="SDOX01000091">
    <property type="protein sequence ID" value="TFJ82885.1"/>
    <property type="molecule type" value="Genomic_DNA"/>
</dbReference>
<dbReference type="InterPro" id="IPR052736">
    <property type="entry name" value="Stf3_sulfotransferase"/>
</dbReference>